<dbReference type="InterPro" id="IPR016270">
    <property type="entry name" value="PGS1"/>
</dbReference>
<keyword evidence="7 11" id="KW-0443">Lipid metabolism</keyword>
<evidence type="ECO:0000259" key="13">
    <source>
        <dbReference type="PROSITE" id="PS50035"/>
    </source>
</evidence>
<feature type="transmembrane region" description="Helical" evidence="12">
    <location>
        <begin position="570"/>
        <end position="591"/>
    </location>
</feature>
<comment type="pathway">
    <text evidence="2 11">Phospholipid metabolism; phosphatidylglycerol biosynthesis; phosphatidylglycerol from CDP-diacylglycerol: step 1/2.</text>
</comment>
<evidence type="ECO:0000256" key="3">
    <source>
        <dbReference type="ARBA" id="ARBA00010682"/>
    </source>
</evidence>
<proteinExistence type="inferred from homology"/>
<dbReference type="CDD" id="cd09137">
    <property type="entry name" value="PLDc_PGS1_euk_2"/>
    <property type="match status" value="1"/>
</dbReference>
<dbReference type="GO" id="GO:0005739">
    <property type="term" value="C:mitochondrion"/>
    <property type="evidence" value="ECO:0007669"/>
    <property type="project" value="UniProtKB-SubCell"/>
</dbReference>
<feature type="domain" description="PLD phosphodiesterase" evidence="13">
    <location>
        <begin position="147"/>
        <end position="173"/>
    </location>
</feature>
<dbReference type="Gene3D" id="3.30.870.10">
    <property type="entry name" value="Endonuclease Chain A"/>
    <property type="match status" value="2"/>
</dbReference>
<evidence type="ECO:0000256" key="6">
    <source>
        <dbReference type="ARBA" id="ARBA00022737"/>
    </source>
</evidence>
<accession>A0A915PNA5</accession>
<sequence>MDEKDYDTLNWLPQNAPYVDAEPEMIKVIETPTGFYEKLLVRYCFSLSLVEFFLDFVSVEKIKFKNKIGSKILRKHHFWWVNELEKALDTNPEIKIAILLDCLRGTRSGSEASSAQILVPRASVYLFHTPHLRGLKKRILPERVNEVVGLQHMKLLVFDNHIIFTGANLSKIYFTNRQDRYILIENCVQLADFVDSLVKAVGSCSFMLNMRGSTNLAKRCDVHPFKGCLKAYTKMLHSRVMSVVETLKEANSEKSFHSGARIYPLIQMGIASINQEYEFLKNLLSIQNDELSITMSSGYFNLTDHYIDLIANKSCYKMDVVYASPQANGFHQASGLFGFIPLMYVYISRLFYKVIRGNVRLFEYSRQGWSYHAKGLWINPKKSSVSATVIGSSNFGHRSVHRDLEAQFLIVMCNERLKMNLEELPFVVDMVLLQGLVFGRALMESLSQKGVAPATATVRLSHRIRVQRRGRVNRLFKRAITNPYETNEMLQRLGRCSVRHLSSGMSATSSSESLEEFLKGENWIPVYRFHGIHYSVLASKIKLALTVSSVALLPYKYWQYLHDTISINHLAVVSAFASCSTLAFIFFCRLFNRLIGVISMNETNEYVRIGYLSFWGSRCNKYMKLEDVIPLTESNTGVSDKIMRLQQYSSNEILNLPMFNVELLDSERATLLFGDTNLFSLSAKKME</sequence>
<dbReference type="GO" id="GO:0008444">
    <property type="term" value="F:CDP-diacylglycerol-glycerol-3-phosphate 3-phosphatidyltransferase activity"/>
    <property type="evidence" value="ECO:0007669"/>
    <property type="project" value="UniProtKB-EC"/>
</dbReference>
<evidence type="ECO:0000256" key="2">
    <source>
        <dbReference type="ARBA" id="ARBA00005042"/>
    </source>
</evidence>
<dbReference type="AlphaFoldDB" id="A0A915PNA5"/>
<evidence type="ECO:0000313" key="14">
    <source>
        <dbReference type="Proteomes" id="UP000887581"/>
    </source>
</evidence>
<evidence type="ECO:0000256" key="12">
    <source>
        <dbReference type="SAM" id="Phobius"/>
    </source>
</evidence>
<feature type="transmembrane region" description="Helical" evidence="12">
    <location>
        <begin position="333"/>
        <end position="352"/>
    </location>
</feature>
<keyword evidence="11" id="KW-0547">Nucleotide-binding</keyword>
<dbReference type="GO" id="GO:0032049">
    <property type="term" value="P:cardiolipin biosynthetic process"/>
    <property type="evidence" value="ECO:0007669"/>
    <property type="project" value="InterPro"/>
</dbReference>
<evidence type="ECO:0000256" key="4">
    <source>
        <dbReference type="ARBA" id="ARBA00022516"/>
    </source>
</evidence>
<dbReference type="PANTHER" id="PTHR12586">
    <property type="entry name" value="CDP-DIACYLGLYCEROL--SERINE O-PHOSPHATIDYLTRANSFERASE"/>
    <property type="match status" value="1"/>
</dbReference>
<dbReference type="Proteomes" id="UP000887581">
    <property type="component" value="Unplaced"/>
</dbReference>
<comment type="function">
    <text evidence="1 11">Functions in the biosynthesis of the anionic phospholipids phosphatidylglycerol and cardiolipin.</text>
</comment>
<keyword evidence="8 11" id="KW-0594">Phospholipid biosynthesis</keyword>
<dbReference type="EC" id="2.7.8.5" evidence="11"/>
<dbReference type="SMART" id="SM00155">
    <property type="entry name" value="PLDc"/>
    <property type="match status" value="2"/>
</dbReference>
<keyword evidence="14" id="KW-1185">Reference proteome</keyword>
<dbReference type="InterPro" id="IPR001736">
    <property type="entry name" value="PLipase_D/transphosphatidylase"/>
</dbReference>
<evidence type="ECO:0000256" key="7">
    <source>
        <dbReference type="ARBA" id="ARBA00023098"/>
    </source>
</evidence>
<dbReference type="PANTHER" id="PTHR12586:SF1">
    <property type="entry name" value="CDP-DIACYLGLYCEROL--GLYCEROL-3-PHOSPHATE 3-PHOSPHATIDYLTRANSFERASE, MITOCHONDRIAL"/>
    <property type="match status" value="1"/>
</dbReference>
<dbReference type="WBParaSite" id="sdigi.contig156.g5371.t1">
    <property type="protein sequence ID" value="sdigi.contig156.g5371.t1"/>
    <property type="gene ID" value="sdigi.contig156.g5371"/>
</dbReference>
<organism evidence="14 15">
    <name type="scientific">Setaria digitata</name>
    <dbReference type="NCBI Taxonomy" id="48799"/>
    <lineage>
        <taxon>Eukaryota</taxon>
        <taxon>Metazoa</taxon>
        <taxon>Ecdysozoa</taxon>
        <taxon>Nematoda</taxon>
        <taxon>Chromadorea</taxon>
        <taxon>Rhabditida</taxon>
        <taxon>Spirurina</taxon>
        <taxon>Spiruromorpha</taxon>
        <taxon>Filarioidea</taxon>
        <taxon>Setariidae</taxon>
        <taxon>Setaria</taxon>
    </lineage>
</organism>
<evidence type="ECO:0000256" key="8">
    <source>
        <dbReference type="ARBA" id="ARBA00023209"/>
    </source>
</evidence>
<dbReference type="PROSITE" id="PS50035">
    <property type="entry name" value="PLD"/>
    <property type="match status" value="1"/>
</dbReference>
<keyword evidence="12" id="KW-0472">Membrane</keyword>
<name>A0A915PNA5_9BILA</name>
<comment type="catalytic activity">
    <reaction evidence="10 11">
        <text>a CDP-1,2-diacyl-sn-glycerol + sn-glycerol 3-phosphate = a 1,2-diacyl-sn-glycero-3-phospho-(1'-sn-glycero-3'-phosphate) + CMP + H(+)</text>
        <dbReference type="Rhea" id="RHEA:12593"/>
        <dbReference type="ChEBI" id="CHEBI:15378"/>
        <dbReference type="ChEBI" id="CHEBI:57597"/>
        <dbReference type="ChEBI" id="CHEBI:58332"/>
        <dbReference type="ChEBI" id="CHEBI:60110"/>
        <dbReference type="ChEBI" id="CHEBI:60377"/>
        <dbReference type="EC" id="2.7.8.5"/>
    </reaction>
</comment>
<comment type="similarity">
    <text evidence="3 11">Belongs to the CDP-alcohol phosphatidyltransferase class-II family.</text>
</comment>
<keyword evidence="5 11" id="KW-0808">Transferase</keyword>
<keyword evidence="4 11" id="KW-0444">Lipid biosynthesis</keyword>
<evidence type="ECO:0000256" key="11">
    <source>
        <dbReference type="RuleBase" id="RU365024"/>
    </source>
</evidence>
<keyword evidence="11" id="KW-0496">Mitochondrion</keyword>
<reference evidence="15" key="1">
    <citation type="submission" date="2022-11" db="UniProtKB">
        <authorList>
            <consortium name="WormBaseParasite"/>
        </authorList>
    </citation>
    <scope>IDENTIFICATION</scope>
</reference>
<evidence type="ECO:0000313" key="15">
    <source>
        <dbReference type="WBParaSite" id="sdigi.contig156.g5371.t1"/>
    </source>
</evidence>
<dbReference type="GO" id="GO:0005524">
    <property type="term" value="F:ATP binding"/>
    <property type="evidence" value="ECO:0007669"/>
    <property type="project" value="UniProtKB-KW"/>
</dbReference>
<keyword evidence="12" id="KW-0812">Transmembrane</keyword>
<comment type="subcellular location">
    <subcellularLocation>
        <location evidence="11">Mitochondrion</location>
    </subcellularLocation>
</comment>
<evidence type="ECO:0000256" key="9">
    <source>
        <dbReference type="ARBA" id="ARBA00023264"/>
    </source>
</evidence>
<evidence type="ECO:0000256" key="10">
    <source>
        <dbReference type="ARBA" id="ARBA00048586"/>
    </source>
</evidence>
<evidence type="ECO:0000256" key="1">
    <source>
        <dbReference type="ARBA" id="ARBA00003537"/>
    </source>
</evidence>
<keyword evidence="6" id="KW-0677">Repeat</keyword>
<keyword evidence="12" id="KW-1133">Transmembrane helix</keyword>
<keyword evidence="9 11" id="KW-1208">Phospholipid metabolism</keyword>
<keyword evidence="11" id="KW-0067">ATP-binding</keyword>
<dbReference type="SUPFAM" id="SSF56024">
    <property type="entry name" value="Phospholipase D/nuclease"/>
    <property type="match status" value="1"/>
</dbReference>
<evidence type="ECO:0000256" key="5">
    <source>
        <dbReference type="ARBA" id="ARBA00022679"/>
    </source>
</evidence>
<protein>
    <recommendedName>
        <fullName evidence="11">CDP-diacylglycerol--glycerol-3-phosphate 3-phosphatidyltransferase</fullName>
        <ecNumber evidence="11">2.7.8.5</ecNumber>
    </recommendedName>
</protein>